<evidence type="ECO:0000313" key="2">
    <source>
        <dbReference type="EMBL" id="KIM19790.1"/>
    </source>
</evidence>
<name>A0A0C3A538_SERVB</name>
<organism evidence="2 3">
    <name type="scientific">Serendipita vermifera MAFF 305830</name>
    <dbReference type="NCBI Taxonomy" id="933852"/>
    <lineage>
        <taxon>Eukaryota</taxon>
        <taxon>Fungi</taxon>
        <taxon>Dikarya</taxon>
        <taxon>Basidiomycota</taxon>
        <taxon>Agaricomycotina</taxon>
        <taxon>Agaricomycetes</taxon>
        <taxon>Sebacinales</taxon>
        <taxon>Serendipitaceae</taxon>
        <taxon>Serendipita</taxon>
    </lineage>
</organism>
<accession>A0A0C3A538</accession>
<reference evidence="3" key="2">
    <citation type="submission" date="2015-01" db="EMBL/GenBank/DDBJ databases">
        <title>Evolutionary Origins and Diversification of the Mycorrhizal Mutualists.</title>
        <authorList>
            <consortium name="DOE Joint Genome Institute"/>
            <consortium name="Mycorrhizal Genomics Consortium"/>
            <person name="Kohler A."/>
            <person name="Kuo A."/>
            <person name="Nagy L.G."/>
            <person name="Floudas D."/>
            <person name="Copeland A."/>
            <person name="Barry K.W."/>
            <person name="Cichocki N."/>
            <person name="Veneault-Fourrey C."/>
            <person name="LaButti K."/>
            <person name="Lindquist E.A."/>
            <person name="Lipzen A."/>
            <person name="Lundell T."/>
            <person name="Morin E."/>
            <person name="Murat C."/>
            <person name="Riley R."/>
            <person name="Ohm R."/>
            <person name="Sun H."/>
            <person name="Tunlid A."/>
            <person name="Henrissat B."/>
            <person name="Grigoriev I.V."/>
            <person name="Hibbett D.S."/>
            <person name="Martin F."/>
        </authorList>
    </citation>
    <scope>NUCLEOTIDE SEQUENCE [LARGE SCALE GENOMIC DNA]</scope>
    <source>
        <strain evidence="3">MAFF 305830</strain>
    </source>
</reference>
<evidence type="ECO:0000313" key="3">
    <source>
        <dbReference type="Proteomes" id="UP000054097"/>
    </source>
</evidence>
<keyword evidence="1" id="KW-0472">Membrane</keyword>
<proteinExistence type="predicted"/>
<reference evidence="2 3" key="1">
    <citation type="submission" date="2014-04" db="EMBL/GenBank/DDBJ databases">
        <authorList>
            <consortium name="DOE Joint Genome Institute"/>
            <person name="Kuo A."/>
            <person name="Zuccaro A."/>
            <person name="Kohler A."/>
            <person name="Nagy L.G."/>
            <person name="Floudas D."/>
            <person name="Copeland A."/>
            <person name="Barry K.W."/>
            <person name="Cichocki N."/>
            <person name="Veneault-Fourrey C."/>
            <person name="LaButti K."/>
            <person name="Lindquist E.A."/>
            <person name="Lipzen A."/>
            <person name="Lundell T."/>
            <person name="Morin E."/>
            <person name="Murat C."/>
            <person name="Sun H."/>
            <person name="Tunlid A."/>
            <person name="Henrissat B."/>
            <person name="Grigoriev I.V."/>
            <person name="Hibbett D.S."/>
            <person name="Martin F."/>
            <person name="Nordberg H.P."/>
            <person name="Cantor M.N."/>
            <person name="Hua S.X."/>
        </authorList>
    </citation>
    <scope>NUCLEOTIDE SEQUENCE [LARGE SCALE GENOMIC DNA]</scope>
    <source>
        <strain evidence="2 3">MAFF 305830</strain>
    </source>
</reference>
<keyword evidence="1" id="KW-0812">Transmembrane</keyword>
<protein>
    <submittedName>
        <fullName evidence="2">Uncharacterized protein</fullName>
    </submittedName>
</protein>
<keyword evidence="1" id="KW-1133">Transmembrane helix</keyword>
<sequence length="87" mass="10013">MSTPPIWMKALPETAHRCELYDHGKGINGLQLNKCYRSVFSEEAALSATHIAAILGYYEAILRFIACCYLNFFISFDCLWFACIYLY</sequence>
<dbReference type="HOGENOM" id="CLU_2484726_0_0_1"/>
<keyword evidence="3" id="KW-1185">Reference proteome</keyword>
<dbReference type="AlphaFoldDB" id="A0A0C3A538"/>
<evidence type="ECO:0000256" key="1">
    <source>
        <dbReference type="SAM" id="Phobius"/>
    </source>
</evidence>
<dbReference type="Proteomes" id="UP000054097">
    <property type="component" value="Unassembled WGS sequence"/>
</dbReference>
<gene>
    <name evidence="2" type="ORF">M408DRAFT_177009</name>
</gene>
<dbReference type="EMBL" id="KN824544">
    <property type="protein sequence ID" value="KIM19790.1"/>
    <property type="molecule type" value="Genomic_DNA"/>
</dbReference>
<feature type="transmembrane region" description="Helical" evidence="1">
    <location>
        <begin position="61"/>
        <end position="86"/>
    </location>
</feature>